<proteinExistence type="evidence at transcript level"/>
<reference evidence="1" key="1">
    <citation type="journal article" date="2007" name="PLoS Biol.">
        <title>Rate of evolution in brain-expressed genes in humans and other primates.</title>
        <authorList>
            <person name="Wang H.-Y."/>
            <person name="Chien H.-C."/>
            <person name="Osada N."/>
            <person name="Hashimoto K."/>
            <person name="Sugano S."/>
            <person name="Gojobori T."/>
            <person name="Chou C.-K."/>
            <person name="Tsai S.-F."/>
            <person name="Wu C.-I."/>
            <person name="Shen C.-K.J."/>
        </authorList>
    </citation>
    <scope>NUCLEOTIDE SEQUENCE</scope>
</reference>
<name>I7GER3_MACFA</name>
<evidence type="ECO:0000313" key="1">
    <source>
        <dbReference type="EMBL" id="BAE91451.1"/>
    </source>
</evidence>
<accession>I7GER3</accession>
<dbReference type="AlphaFoldDB" id="I7GER3"/>
<protein>
    <submittedName>
        <fullName evidence="1">Macaca fascicularis brain cDNA clone: QtrA-16510, similar to human cytochrome c oxidase I (MTCO1), mRNA, RefSeq: NM_173704.1</fullName>
    </submittedName>
</protein>
<dbReference type="EMBL" id="AB174389">
    <property type="protein sequence ID" value="BAE91451.1"/>
    <property type="molecule type" value="mRNA"/>
</dbReference>
<organism evidence="1">
    <name type="scientific">Macaca fascicularis</name>
    <name type="common">Crab-eating macaque</name>
    <name type="synonym">Cynomolgus monkey</name>
    <dbReference type="NCBI Taxonomy" id="9541"/>
    <lineage>
        <taxon>Eukaryota</taxon>
        <taxon>Metazoa</taxon>
        <taxon>Chordata</taxon>
        <taxon>Craniata</taxon>
        <taxon>Vertebrata</taxon>
        <taxon>Euteleostomi</taxon>
        <taxon>Mammalia</taxon>
        <taxon>Eutheria</taxon>
        <taxon>Euarchontoglires</taxon>
        <taxon>Primates</taxon>
        <taxon>Haplorrhini</taxon>
        <taxon>Catarrhini</taxon>
        <taxon>Cercopithecidae</taxon>
        <taxon>Cercopithecinae</taxon>
        <taxon>Macaca</taxon>
    </lineage>
</organism>
<sequence length="35" mass="4200">MIPSNTLSPRLYLPIYCRGFNWHHPGKLIPRYRTT</sequence>